<dbReference type="AlphaFoldDB" id="A0A6M3L1N0"/>
<name>A0A6M3L1N0_9ZZZZ</name>
<sequence>MEYNDPRTLQIRQLQKKQVKAMGSGEDIARFSEEIAKLRKEIAEEAEAEYLKTHKITHLKSEGVGRDNVDTKGFIRVGGKHSWRIQFYTGEWRFGKRCRYYETVRGSYYDAQQRLAELNADKVHKSIPVNPSVNRLKRELEELREEKRKSEAEATNREFRLRKELDAAIFERDNNIPPERINPESIMRLKPRQELRKLTGLVSIQK</sequence>
<proteinExistence type="predicted"/>
<accession>A0A6M3L1N0</accession>
<dbReference type="EMBL" id="MT142780">
    <property type="protein sequence ID" value="QJA88463.1"/>
    <property type="molecule type" value="Genomic_DNA"/>
</dbReference>
<reference evidence="2" key="1">
    <citation type="submission" date="2020-03" db="EMBL/GenBank/DDBJ databases">
        <title>The deep terrestrial virosphere.</title>
        <authorList>
            <person name="Holmfeldt K."/>
            <person name="Nilsson E."/>
            <person name="Simone D."/>
            <person name="Lopez-Fernandez M."/>
            <person name="Wu X."/>
            <person name="de Brujin I."/>
            <person name="Lundin D."/>
            <person name="Andersson A."/>
            <person name="Bertilsson S."/>
            <person name="Dopson M."/>
        </authorList>
    </citation>
    <scope>NUCLEOTIDE SEQUENCE</scope>
    <source>
        <strain evidence="2">MM415B02758</strain>
    </source>
</reference>
<feature type="coiled-coil region" evidence="1">
    <location>
        <begin position="133"/>
        <end position="160"/>
    </location>
</feature>
<evidence type="ECO:0000256" key="1">
    <source>
        <dbReference type="SAM" id="Coils"/>
    </source>
</evidence>
<keyword evidence="1" id="KW-0175">Coiled coil</keyword>
<evidence type="ECO:0000313" key="2">
    <source>
        <dbReference type="EMBL" id="QJA88463.1"/>
    </source>
</evidence>
<protein>
    <submittedName>
        <fullName evidence="2">Uncharacterized protein</fullName>
    </submittedName>
</protein>
<gene>
    <name evidence="2" type="ORF">MM415B02758_0005</name>
</gene>
<organism evidence="2">
    <name type="scientific">viral metagenome</name>
    <dbReference type="NCBI Taxonomy" id="1070528"/>
    <lineage>
        <taxon>unclassified sequences</taxon>
        <taxon>metagenomes</taxon>
        <taxon>organismal metagenomes</taxon>
    </lineage>
</organism>